<dbReference type="Pfam" id="PF01663">
    <property type="entry name" value="Phosphodiest"/>
    <property type="match status" value="1"/>
</dbReference>
<dbReference type="Proteomes" id="UP000198994">
    <property type="component" value="Unassembled WGS sequence"/>
</dbReference>
<dbReference type="Gene3D" id="3.40.720.10">
    <property type="entry name" value="Alkaline Phosphatase, subunit A"/>
    <property type="match status" value="1"/>
</dbReference>
<dbReference type="SUPFAM" id="SSF53649">
    <property type="entry name" value="Alkaline phosphatase-like"/>
    <property type="match status" value="1"/>
</dbReference>
<reference evidence="2" key="1">
    <citation type="submission" date="2016-10" db="EMBL/GenBank/DDBJ databases">
        <authorList>
            <person name="Varghese N."/>
            <person name="Submissions S."/>
        </authorList>
    </citation>
    <scope>NUCLEOTIDE SEQUENCE [LARGE SCALE GENOMIC DNA]</scope>
    <source>
        <strain evidence="2">DSM 10146</strain>
    </source>
</reference>
<dbReference type="AlphaFoldDB" id="A0A1G7LLN5"/>
<evidence type="ECO:0000313" key="2">
    <source>
        <dbReference type="Proteomes" id="UP000198994"/>
    </source>
</evidence>
<dbReference type="InterPro" id="IPR017850">
    <property type="entry name" value="Alkaline_phosphatase_core_sf"/>
</dbReference>
<accession>A0A1G7LLN5</accession>
<dbReference type="InterPro" id="IPR002591">
    <property type="entry name" value="Phosphodiest/P_Trfase"/>
</dbReference>
<gene>
    <name evidence="1" type="ORF">SAMN04488105_12511</name>
</gene>
<dbReference type="OrthoDB" id="9779418at2"/>
<protein>
    <submittedName>
        <fullName evidence="1">Type I phosphodiesterase / nucleotide pyrophosphatase</fullName>
    </submittedName>
</protein>
<keyword evidence="2" id="KW-1185">Reference proteome</keyword>
<evidence type="ECO:0000313" key="1">
    <source>
        <dbReference type="EMBL" id="SDF50447.1"/>
    </source>
</evidence>
<organism evidence="1 2">
    <name type="scientific">Salipiger thiooxidans</name>
    <dbReference type="NCBI Taxonomy" id="282683"/>
    <lineage>
        <taxon>Bacteria</taxon>
        <taxon>Pseudomonadati</taxon>
        <taxon>Pseudomonadota</taxon>
        <taxon>Alphaproteobacteria</taxon>
        <taxon>Rhodobacterales</taxon>
        <taxon>Roseobacteraceae</taxon>
        <taxon>Salipiger</taxon>
    </lineage>
</organism>
<dbReference type="EMBL" id="FNAV01000025">
    <property type="protein sequence ID" value="SDF50447.1"/>
    <property type="molecule type" value="Genomic_DNA"/>
</dbReference>
<dbReference type="STRING" id="282683.SAMN04488105_12511"/>
<dbReference type="RefSeq" id="WP_089963733.1">
    <property type="nucleotide sequence ID" value="NZ_FNAV01000025.1"/>
</dbReference>
<name>A0A1G7LLN5_9RHOB</name>
<proteinExistence type="predicted"/>
<sequence length="480" mass="52505">MKLLIVGLDGLGSENIETFGMVRLLKRMQAGTIGNPQVAYRMSRGWPEIFSGTTAEQSGAYYQIPVRTSKGRVIPTQKTGLGQVEKTVGVENMLWNRLTALGYDMSVMTVPTVTKPLELPGFSIAATGGGKFGNSLGAEDLFPADLLRHAMIADLDLGLRMGYGGFLPSSLANMEQVANKHLSDYFQILRVALERRPSDAMFMASRFINEMSYKFTALINSDPTDPDARALRELILALCDRFDSMLDKLIEELAPENLFVVSDHGICEFKAEINLNEALVDMGLLQRDPVRQAARQGRHAYKRMRAKQPRTPIVPNSYRFEASKAFSIGYIDALYLTDQRFGGPSMDAGTRAREAETLANQLNDYWSSKAPEAGVTFSVTGNSPYSGNAETAEAGGVPNPDILCHTPRGTANEKQTDGLISTREFDFGKSLYQKGFPGEFSGVKSSDTFAGYVGPHADAVTLEKLTDLYGSILAVAERAK</sequence>